<dbReference type="PROSITE" id="PS51318">
    <property type="entry name" value="TAT"/>
    <property type="match status" value="1"/>
</dbReference>
<dbReference type="RefSeq" id="WP_210811432.1">
    <property type="nucleotide sequence ID" value="NZ_JAGQDG010000009.1"/>
</dbReference>
<keyword evidence="6" id="KW-0560">Oxidoreductase</keyword>
<dbReference type="EMBL" id="JAGQDG010000009">
    <property type="protein sequence ID" value="MBQ0937761.1"/>
    <property type="molecule type" value="Genomic_DNA"/>
</dbReference>
<dbReference type="InterPro" id="IPR001613">
    <property type="entry name" value="Flavin_amine_oxidase"/>
</dbReference>
<evidence type="ECO:0000256" key="2">
    <source>
        <dbReference type="ARBA" id="ARBA00004814"/>
    </source>
</evidence>
<proteinExistence type="inferred from homology"/>
<dbReference type="Gene3D" id="3.50.50.60">
    <property type="entry name" value="FAD/NAD(P)-binding domain"/>
    <property type="match status" value="1"/>
</dbReference>
<evidence type="ECO:0000256" key="7">
    <source>
        <dbReference type="ARBA" id="ARBA00023070"/>
    </source>
</evidence>
<dbReference type="SUPFAM" id="SSF51905">
    <property type="entry name" value="FAD/NAD(P)-binding domain"/>
    <property type="match status" value="1"/>
</dbReference>
<accession>A0ABS5E3Z8</accession>
<gene>
    <name evidence="10" type="ORF">KAK11_20720</name>
</gene>
<evidence type="ECO:0000256" key="5">
    <source>
        <dbReference type="ARBA" id="ARBA00017871"/>
    </source>
</evidence>
<dbReference type="InterPro" id="IPR050281">
    <property type="entry name" value="Flavin_monoamine_oxidase"/>
</dbReference>
<evidence type="ECO:0000256" key="3">
    <source>
        <dbReference type="ARBA" id="ARBA00005833"/>
    </source>
</evidence>
<evidence type="ECO:0000313" key="10">
    <source>
        <dbReference type="EMBL" id="MBQ0937761.1"/>
    </source>
</evidence>
<evidence type="ECO:0000256" key="6">
    <source>
        <dbReference type="ARBA" id="ARBA00023002"/>
    </source>
</evidence>
<dbReference type="Pfam" id="PF01593">
    <property type="entry name" value="Amino_oxidase"/>
    <property type="match status" value="1"/>
</dbReference>
<keyword evidence="7" id="KW-0073">Auxin biosynthesis</keyword>
<dbReference type="PRINTS" id="PR00757">
    <property type="entry name" value="AMINEOXDASEF"/>
</dbReference>
<evidence type="ECO:0000256" key="4">
    <source>
        <dbReference type="ARBA" id="ARBA00012535"/>
    </source>
</evidence>
<dbReference type="Proteomes" id="UP000672097">
    <property type="component" value="Unassembled WGS sequence"/>
</dbReference>
<keyword evidence="11" id="KW-1185">Reference proteome</keyword>
<dbReference type="SUPFAM" id="SSF54373">
    <property type="entry name" value="FAD-linked reductases, C-terminal domain"/>
    <property type="match status" value="1"/>
</dbReference>
<dbReference type="Gene3D" id="3.90.660.10">
    <property type="match status" value="1"/>
</dbReference>
<dbReference type="InterPro" id="IPR002937">
    <property type="entry name" value="Amino_oxidase"/>
</dbReference>
<evidence type="ECO:0000313" key="11">
    <source>
        <dbReference type="Proteomes" id="UP000672097"/>
    </source>
</evidence>
<evidence type="ECO:0000256" key="8">
    <source>
        <dbReference type="ARBA" id="ARBA00047321"/>
    </source>
</evidence>
<sequence length="484" mass="51878">MSPLFSSPSAAEAAPFAQASRRAWLTQVAGSLAAAWALLGASKAQAKDRPGAGPAGQVLVVGAGMSGLAAARALSDAGWSVTVLEARPRLGGRIWTDRSLGLPLDLGASWIHGVKGNPVTALAQEAGARMVETSYDSTITFNTSGQPVSAAERARLDSLTKRMNKALKAGQQAEKDKPVRTTVTQGLGYAQMNAEDKRYTDFLINSTIEQEWAGSATLQSTYWYDADKAFKGGDVLFPDGYGALIDHLAEGLDVRLGHAVSSINWQANSVKVQTSQGAFAADHVLITVPLGVLKAGGVSFTPALPQAKRDAISKLGMGVFNKCFLQFDQVFWDPDYDWQEYIPEPYGLWTEWVSLTRPTGKPVLLGFNAADTAQRMETQSDEATVASAMQTLRTIFGPQTPQPKAWAISRWGADPWSRGSYSFNALGSHPRQRDDLARSVSGRLFFAGEATHRQYFATVHGAMMSGQRAAEEIMSSAASARSAL</sequence>
<comment type="similarity">
    <text evidence="3">Belongs to the tryptophan 2-monooxygenase family.</text>
</comment>
<name>A0ABS5E3Z8_9BURK</name>
<evidence type="ECO:0000256" key="1">
    <source>
        <dbReference type="ARBA" id="ARBA00001974"/>
    </source>
</evidence>
<dbReference type="InterPro" id="IPR036188">
    <property type="entry name" value="FAD/NAD-bd_sf"/>
</dbReference>
<dbReference type="EC" id="1.13.12.3" evidence="4"/>
<comment type="cofactor">
    <cofactor evidence="1">
        <name>FAD</name>
        <dbReference type="ChEBI" id="CHEBI:57692"/>
    </cofactor>
</comment>
<dbReference type="InterPro" id="IPR006311">
    <property type="entry name" value="TAT_signal"/>
</dbReference>
<protein>
    <recommendedName>
        <fullName evidence="5">Tryptophan 2-monooxygenase</fullName>
        <ecNumber evidence="4">1.13.12.3</ecNumber>
    </recommendedName>
</protein>
<comment type="pathway">
    <text evidence="2">Plant hormone metabolism; auxin biosynthesis.</text>
</comment>
<reference evidence="10 11" key="1">
    <citation type="submission" date="2021-04" db="EMBL/GenBank/DDBJ databases">
        <title>The genome sequence of type strain Ideonella paludis KCTC 32238.</title>
        <authorList>
            <person name="Liu Y."/>
        </authorList>
    </citation>
    <scope>NUCLEOTIDE SEQUENCE [LARGE SCALE GENOMIC DNA]</scope>
    <source>
        <strain evidence="10 11">KCTC 32238</strain>
    </source>
</reference>
<evidence type="ECO:0000259" key="9">
    <source>
        <dbReference type="Pfam" id="PF01593"/>
    </source>
</evidence>
<dbReference type="PANTHER" id="PTHR10742:SF410">
    <property type="entry name" value="LYSINE-SPECIFIC HISTONE DEMETHYLASE 2"/>
    <property type="match status" value="1"/>
</dbReference>
<organism evidence="10 11">
    <name type="scientific">Ideonella paludis</name>
    <dbReference type="NCBI Taxonomy" id="1233411"/>
    <lineage>
        <taxon>Bacteria</taxon>
        <taxon>Pseudomonadati</taxon>
        <taxon>Pseudomonadota</taxon>
        <taxon>Betaproteobacteria</taxon>
        <taxon>Burkholderiales</taxon>
        <taxon>Sphaerotilaceae</taxon>
        <taxon>Ideonella</taxon>
    </lineage>
</organism>
<feature type="domain" description="Amine oxidase" evidence="9">
    <location>
        <begin position="65"/>
        <end position="474"/>
    </location>
</feature>
<dbReference type="PANTHER" id="PTHR10742">
    <property type="entry name" value="FLAVIN MONOAMINE OXIDASE"/>
    <property type="match status" value="1"/>
</dbReference>
<comment type="catalytic activity">
    <reaction evidence="8">
        <text>L-tryptophan + O2 = indole-3-acetamide + CO2 + H2O</text>
        <dbReference type="Rhea" id="RHEA:16165"/>
        <dbReference type="ChEBI" id="CHEBI:15377"/>
        <dbReference type="ChEBI" id="CHEBI:15379"/>
        <dbReference type="ChEBI" id="CHEBI:16031"/>
        <dbReference type="ChEBI" id="CHEBI:16526"/>
        <dbReference type="ChEBI" id="CHEBI:57912"/>
        <dbReference type="EC" id="1.13.12.3"/>
    </reaction>
</comment>
<comment type="caution">
    <text evidence="10">The sequence shown here is derived from an EMBL/GenBank/DDBJ whole genome shotgun (WGS) entry which is preliminary data.</text>
</comment>